<keyword evidence="5" id="KW-0539">Nucleus</keyword>
<keyword evidence="4" id="KW-0804">Transcription</keyword>
<feature type="compositionally biased region" description="Basic and acidic residues" evidence="6">
    <location>
        <begin position="410"/>
        <end position="424"/>
    </location>
</feature>
<dbReference type="AlphaFoldDB" id="A0AAX4JU78"/>
<feature type="compositionally biased region" description="Low complexity" evidence="6">
    <location>
        <begin position="217"/>
        <end position="240"/>
    </location>
</feature>
<feature type="compositionally biased region" description="Acidic residues" evidence="6">
    <location>
        <begin position="372"/>
        <end position="403"/>
    </location>
</feature>
<feature type="compositionally biased region" description="Polar residues" evidence="6">
    <location>
        <begin position="152"/>
        <end position="166"/>
    </location>
</feature>
<dbReference type="GeneID" id="91093682"/>
<dbReference type="GO" id="GO:0006338">
    <property type="term" value="P:chromatin remodeling"/>
    <property type="evidence" value="ECO:0007669"/>
    <property type="project" value="InterPro"/>
</dbReference>
<keyword evidence="8" id="KW-1185">Reference proteome</keyword>
<feature type="compositionally biased region" description="Acidic residues" evidence="6">
    <location>
        <begin position="623"/>
        <end position="640"/>
    </location>
</feature>
<evidence type="ECO:0000256" key="5">
    <source>
        <dbReference type="ARBA" id="ARBA00023242"/>
    </source>
</evidence>
<feature type="compositionally biased region" description="Polar residues" evidence="6">
    <location>
        <begin position="263"/>
        <end position="278"/>
    </location>
</feature>
<dbReference type="Pfam" id="PF04855">
    <property type="entry name" value="SNF5"/>
    <property type="match status" value="1"/>
</dbReference>
<evidence type="ECO:0000313" key="7">
    <source>
        <dbReference type="EMBL" id="WWC88107.1"/>
    </source>
</evidence>
<evidence type="ECO:0000256" key="2">
    <source>
        <dbReference type="ARBA" id="ARBA00010239"/>
    </source>
</evidence>
<dbReference type="EMBL" id="CP144100">
    <property type="protein sequence ID" value="WWC88107.1"/>
    <property type="molecule type" value="Genomic_DNA"/>
</dbReference>
<feature type="compositionally biased region" description="Polar residues" evidence="6">
    <location>
        <begin position="195"/>
        <end position="216"/>
    </location>
</feature>
<evidence type="ECO:0000256" key="6">
    <source>
        <dbReference type="SAM" id="MobiDB-lite"/>
    </source>
</evidence>
<dbReference type="PANTHER" id="PTHR10019">
    <property type="entry name" value="SNF5"/>
    <property type="match status" value="1"/>
</dbReference>
<comment type="similarity">
    <text evidence="2">Belongs to the SNF5 family.</text>
</comment>
<proteinExistence type="inferred from homology"/>
<comment type="subcellular location">
    <subcellularLocation>
        <location evidence="1">Nucleus</location>
    </subcellularLocation>
</comment>
<feature type="region of interest" description="Disordered" evidence="6">
    <location>
        <begin position="1"/>
        <end position="38"/>
    </location>
</feature>
<gene>
    <name evidence="7" type="ORF">L201_003011</name>
</gene>
<sequence>MPKHKNEFSFPPPGWPSNTVPSSRKSHLPLQSQPVPQNPLIPIISHNGEPYPNFQNPYMMIRPPGIPPQSLQYSHHHPSQQPYYIPPTHIHPHQPPLGVQYHQHSHHSIPSPQTPLHHHHRHQQQPPIPFPAPPPAGYYHIVPVPMNHDLNSKPNKNNQPIPTTAYQPVPTPNYRSSTYSHSSTPTRSSNTNSTIMHHSTAQPRSANGTFSSAASRQQQYQPPQQSQQQQQQYHQQVQQSTAYHHPQSFSPGVLPYFTAPPGQRTTDPSLNTPPTSQALYTTYPSRIRTGISSLVQPENITGGSKEREAFIAEQERELAQIQKGGGGGGSGTSTPRYDSPIPNKRPGLTSNFSSSRRNGGTGRGRVNYAENASDDDDEDDDEDEEDSELSDLEEPDSDPDDDNYGSRRRPGTERTARQSSRRDNSLIVGGYEHQLAMKAGKAKRKREEMDKGWTWLGDRTPAERVRSLHAKVTRHAYVSEELLEKEADRPELLVPISIDLDIPNTDPNGQGIRIKDRFLWNINEPFIDPLQFAQTFCDDLAIPITHAATISELIKNQLEENQNAVEIDISNEEVNEDDVIWSDEEFEEVESQMDLDGSSSPVTPAINGDSTQAISEKANVETEVPEDKEVEEEQDEEEEKEKEKVWEEADCRIIVNLDVQIYTHILRDRIEWDLSSTLPPSEFAKQYCSELGLSGEAIPLITWSIHEELLKHKKDALELDLFNLTHPEEQIKFEKLNIQPKTNLSNHSHRRSNHYFTSVNGKGKGLNGIWRDWFERDEYQPVLIELSTDEIIQREQERLRESRRIMRTLNTGNKRRR</sequence>
<dbReference type="RefSeq" id="XP_066074870.1">
    <property type="nucleotide sequence ID" value="XM_066218773.1"/>
</dbReference>
<reference evidence="7 8" key="1">
    <citation type="submission" date="2024-01" db="EMBL/GenBank/DDBJ databases">
        <title>Comparative genomics of Cryptococcus and Kwoniella reveals pathogenesis evolution and contrasting modes of karyotype evolution via chromosome fusion or intercentromeric recombination.</title>
        <authorList>
            <person name="Coelho M.A."/>
            <person name="David-Palma M."/>
            <person name="Shea T."/>
            <person name="Bowers K."/>
            <person name="McGinley-Smith S."/>
            <person name="Mohammad A.W."/>
            <person name="Gnirke A."/>
            <person name="Yurkov A.M."/>
            <person name="Nowrousian M."/>
            <person name="Sun S."/>
            <person name="Cuomo C.A."/>
            <person name="Heitman J."/>
        </authorList>
    </citation>
    <scope>NUCLEOTIDE SEQUENCE [LARGE SCALE GENOMIC DNA]</scope>
    <source>
        <strain evidence="7 8">CBS 6074</strain>
    </source>
</reference>
<dbReference type="Proteomes" id="UP001355207">
    <property type="component" value="Chromosome 3"/>
</dbReference>
<keyword evidence="3" id="KW-0805">Transcription regulation</keyword>
<evidence type="ECO:0000313" key="8">
    <source>
        <dbReference type="Proteomes" id="UP001355207"/>
    </source>
</evidence>
<feature type="compositionally biased region" description="Pro residues" evidence="6">
    <location>
        <begin position="126"/>
        <end position="136"/>
    </location>
</feature>
<evidence type="ECO:0000256" key="4">
    <source>
        <dbReference type="ARBA" id="ARBA00023163"/>
    </source>
</evidence>
<evidence type="ECO:0000256" key="1">
    <source>
        <dbReference type="ARBA" id="ARBA00004123"/>
    </source>
</evidence>
<feature type="region of interest" description="Disordered" evidence="6">
    <location>
        <begin position="588"/>
        <end position="643"/>
    </location>
</feature>
<feature type="compositionally biased region" description="Polar residues" evidence="6">
    <location>
        <begin position="597"/>
        <end position="614"/>
    </location>
</feature>
<protein>
    <recommendedName>
        <fullName evidence="9">Chromatin structure-remodeling complex subunit SFH1</fullName>
    </recommendedName>
</protein>
<dbReference type="GO" id="GO:0000228">
    <property type="term" value="C:nuclear chromosome"/>
    <property type="evidence" value="ECO:0007669"/>
    <property type="project" value="InterPro"/>
</dbReference>
<organism evidence="7 8">
    <name type="scientific">Kwoniella dendrophila CBS 6074</name>
    <dbReference type="NCBI Taxonomy" id="1295534"/>
    <lineage>
        <taxon>Eukaryota</taxon>
        <taxon>Fungi</taxon>
        <taxon>Dikarya</taxon>
        <taxon>Basidiomycota</taxon>
        <taxon>Agaricomycotina</taxon>
        <taxon>Tremellomycetes</taxon>
        <taxon>Tremellales</taxon>
        <taxon>Cryptococcaceae</taxon>
        <taxon>Kwoniella</taxon>
    </lineage>
</organism>
<dbReference type="InterPro" id="IPR006939">
    <property type="entry name" value="SNF5"/>
</dbReference>
<accession>A0AAX4JU78</accession>
<evidence type="ECO:0008006" key="9">
    <source>
        <dbReference type="Google" id="ProtNLM"/>
    </source>
</evidence>
<feature type="compositionally biased region" description="Low complexity" evidence="6">
    <location>
        <begin position="349"/>
        <end position="358"/>
    </location>
</feature>
<evidence type="ECO:0000256" key="3">
    <source>
        <dbReference type="ARBA" id="ARBA00023015"/>
    </source>
</evidence>
<feature type="region of interest" description="Disordered" evidence="6">
    <location>
        <begin position="321"/>
        <end position="431"/>
    </location>
</feature>
<name>A0AAX4JU78_9TREE</name>
<feature type="compositionally biased region" description="Polar residues" evidence="6">
    <location>
        <begin position="16"/>
        <end position="35"/>
    </location>
</feature>
<feature type="region of interest" description="Disordered" evidence="6">
    <location>
        <begin position="99"/>
        <end position="278"/>
    </location>
</feature>
<feature type="compositionally biased region" description="Low complexity" evidence="6">
    <location>
        <begin position="172"/>
        <end position="194"/>
    </location>
</feature>